<dbReference type="AlphaFoldDB" id="A0A6J8DYL7"/>
<reference evidence="2 3" key="1">
    <citation type="submission" date="2020-06" db="EMBL/GenBank/DDBJ databases">
        <authorList>
            <person name="Li R."/>
            <person name="Bekaert M."/>
        </authorList>
    </citation>
    <scope>NUCLEOTIDE SEQUENCE [LARGE SCALE GENOMIC DNA]</scope>
    <source>
        <strain evidence="3">wild</strain>
    </source>
</reference>
<name>A0A6J8DYL7_MYTCO</name>
<dbReference type="Pfam" id="PF01026">
    <property type="entry name" value="TatD_DNase"/>
    <property type="match status" value="1"/>
</dbReference>
<accession>A0A6J8DYL7</accession>
<dbReference type="EC" id="3.1.21.-" evidence="2"/>
<dbReference type="OrthoDB" id="6131281at2759"/>
<evidence type="ECO:0000313" key="3">
    <source>
        <dbReference type="Proteomes" id="UP000507470"/>
    </source>
</evidence>
<comment type="similarity">
    <text evidence="1">Belongs to the metallo-dependent hydrolases superfamily. TatD-type hydrolase family.</text>
</comment>
<organism evidence="2 3">
    <name type="scientific">Mytilus coruscus</name>
    <name type="common">Sea mussel</name>
    <dbReference type="NCBI Taxonomy" id="42192"/>
    <lineage>
        <taxon>Eukaryota</taxon>
        <taxon>Metazoa</taxon>
        <taxon>Spiralia</taxon>
        <taxon>Lophotrochozoa</taxon>
        <taxon>Mollusca</taxon>
        <taxon>Bivalvia</taxon>
        <taxon>Autobranchia</taxon>
        <taxon>Pteriomorphia</taxon>
        <taxon>Mytilida</taxon>
        <taxon>Mytiloidea</taxon>
        <taxon>Mytilidae</taxon>
        <taxon>Mytilinae</taxon>
        <taxon>Mytilus</taxon>
    </lineage>
</organism>
<dbReference type="PANTHER" id="PTHR46363:SF1">
    <property type="entry name" value="DEOXYRIBONUCLEASE TATDN2-RELATED"/>
    <property type="match status" value="1"/>
</dbReference>
<dbReference type="GO" id="GO:0016788">
    <property type="term" value="F:hydrolase activity, acting on ester bonds"/>
    <property type="evidence" value="ECO:0007669"/>
    <property type="project" value="InterPro"/>
</dbReference>
<dbReference type="SUPFAM" id="SSF51556">
    <property type="entry name" value="Metallo-dependent hydrolases"/>
    <property type="match status" value="1"/>
</dbReference>
<dbReference type="Proteomes" id="UP000507470">
    <property type="component" value="Unassembled WGS sequence"/>
</dbReference>
<keyword evidence="2" id="KW-0378">Hydrolase</keyword>
<dbReference type="Gene3D" id="3.20.20.140">
    <property type="entry name" value="Metal-dependent hydrolases"/>
    <property type="match status" value="1"/>
</dbReference>
<keyword evidence="3" id="KW-1185">Reference proteome</keyword>
<dbReference type="InterPro" id="IPR001130">
    <property type="entry name" value="TatD-like"/>
</dbReference>
<dbReference type="InterPro" id="IPR032466">
    <property type="entry name" value="Metal_Hydrolase"/>
</dbReference>
<evidence type="ECO:0000256" key="1">
    <source>
        <dbReference type="ARBA" id="ARBA00009275"/>
    </source>
</evidence>
<dbReference type="EMBL" id="CACVKT020008111">
    <property type="protein sequence ID" value="CAC5412863.1"/>
    <property type="molecule type" value="Genomic_DNA"/>
</dbReference>
<protein>
    <submittedName>
        <fullName evidence="2">TatD</fullName>
        <ecNumber evidence="2">3.1.21.-</ecNumber>
    </submittedName>
</protein>
<sequence>MAAKFEGVDFMDIVGTEHDLSDATEEIDLSQIDLVVEEEIHLTQAAAATENNFSNVSSKEHVTAILMIQLWMKRFMSSKINIQMLVQCALTLQLDMLWILDTCLQLIFQYFQQLLIWIANYVFPNNWKCWPDQSNQHPSVRVTFGIHPHIAGNGISGRLKSLLKKLIRNPECVGIRETGLDYTTKCKCSDDCSSEECVERIRVNQEDSFLFHVQLAARSDLPVVLHCRDHGDGQASKELWR</sequence>
<gene>
    <name evidence="2" type="ORF">MCOR_45835</name>
</gene>
<proteinExistence type="inferred from homology"/>
<dbReference type="PANTHER" id="PTHR46363">
    <property type="entry name" value="DEOXYRIBONUCLEASE TATDN2-RELATED"/>
    <property type="match status" value="1"/>
</dbReference>
<evidence type="ECO:0000313" key="2">
    <source>
        <dbReference type="EMBL" id="CAC5412863.1"/>
    </source>
</evidence>